<dbReference type="PROSITE" id="PS50893">
    <property type="entry name" value="ABC_TRANSPORTER_2"/>
    <property type="match status" value="1"/>
</dbReference>
<dbReference type="SMART" id="SM00382">
    <property type="entry name" value="AAA"/>
    <property type="match status" value="1"/>
</dbReference>
<dbReference type="GO" id="GO:0016887">
    <property type="term" value="F:ATP hydrolysis activity"/>
    <property type="evidence" value="ECO:0007669"/>
    <property type="project" value="InterPro"/>
</dbReference>
<name>A0A3A8N9K8_9BACT</name>
<dbReference type="InterPro" id="IPR027417">
    <property type="entry name" value="P-loop_NTPase"/>
</dbReference>
<dbReference type="PANTHER" id="PTHR43023">
    <property type="entry name" value="PROTEIN TRIGALACTOSYLDIACYLGLYCEROL 3, CHLOROPLASTIC"/>
    <property type="match status" value="1"/>
</dbReference>
<dbReference type="AlphaFoldDB" id="A0A3A8N9K8"/>
<dbReference type="PROSITE" id="PS00211">
    <property type="entry name" value="ABC_TRANSPORTER_1"/>
    <property type="match status" value="1"/>
</dbReference>
<dbReference type="SUPFAM" id="SSF52540">
    <property type="entry name" value="P-loop containing nucleoside triphosphate hydrolases"/>
    <property type="match status" value="1"/>
</dbReference>
<evidence type="ECO:0000256" key="4">
    <source>
        <dbReference type="SAM" id="MobiDB-lite"/>
    </source>
</evidence>
<dbReference type="CDD" id="cd03261">
    <property type="entry name" value="ABC_Org_Solvent_Resistant"/>
    <property type="match status" value="1"/>
</dbReference>
<keyword evidence="2" id="KW-0547">Nucleotide-binding</keyword>
<dbReference type="EMBL" id="RAWG01000221">
    <property type="protein sequence ID" value="RKH37815.1"/>
    <property type="molecule type" value="Genomic_DNA"/>
</dbReference>
<dbReference type="OrthoDB" id="9809450at2"/>
<dbReference type="Pfam" id="PF00005">
    <property type="entry name" value="ABC_tran"/>
    <property type="match status" value="1"/>
</dbReference>
<reference evidence="7" key="1">
    <citation type="submission" date="2018-09" db="EMBL/GenBank/DDBJ databases">
        <authorList>
            <person name="Livingstone P.G."/>
            <person name="Whitworth D.E."/>
        </authorList>
    </citation>
    <scope>NUCLEOTIDE SEQUENCE [LARGE SCALE GENOMIC DNA]</scope>
    <source>
        <strain evidence="7">CA040B</strain>
    </source>
</reference>
<keyword evidence="3 6" id="KW-0067">ATP-binding</keyword>
<evidence type="ECO:0000313" key="7">
    <source>
        <dbReference type="Proteomes" id="UP000273405"/>
    </source>
</evidence>
<gene>
    <name evidence="6" type="ORF">D7X12_28265</name>
</gene>
<dbReference type="InterPro" id="IPR003593">
    <property type="entry name" value="AAA+_ATPase"/>
</dbReference>
<feature type="compositionally biased region" description="Basic residues" evidence="4">
    <location>
        <begin position="1"/>
        <end position="12"/>
    </location>
</feature>
<dbReference type="Gene3D" id="3.40.50.300">
    <property type="entry name" value="P-loop containing nucleotide triphosphate hydrolases"/>
    <property type="match status" value="1"/>
</dbReference>
<comment type="caution">
    <text evidence="6">The sequence shown here is derived from an EMBL/GenBank/DDBJ whole genome shotgun (WGS) entry which is preliminary data.</text>
</comment>
<evidence type="ECO:0000259" key="5">
    <source>
        <dbReference type="PROSITE" id="PS50893"/>
    </source>
</evidence>
<evidence type="ECO:0000313" key="6">
    <source>
        <dbReference type="EMBL" id="RKH37815.1"/>
    </source>
</evidence>
<evidence type="ECO:0000256" key="2">
    <source>
        <dbReference type="ARBA" id="ARBA00022741"/>
    </source>
</evidence>
<feature type="domain" description="ABC transporter" evidence="5">
    <location>
        <begin position="33"/>
        <end position="270"/>
    </location>
</feature>
<keyword evidence="1" id="KW-0813">Transport</keyword>
<dbReference type="GO" id="GO:0005524">
    <property type="term" value="F:ATP binding"/>
    <property type="evidence" value="ECO:0007669"/>
    <property type="project" value="UniProtKB-KW"/>
</dbReference>
<dbReference type="RefSeq" id="WP_120628373.1">
    <property type="nucleotide sequence ID" value="NZ_RAWG01000221.1"/>
</dbReference>
<feature type="region of interest" description="Disordered" evidence="4">
    <location>
        <begin position="1"/>
        <end position="25"/>
    </location>
</feature>
<dbReference type="InterPro" id="IPR003439">
    <property type="entry name" value="ABC_transporter-like_ATP-bd"/>
</dbReference>
<proteinExistence type="predicted"/>
<keyword evidence="7" id="KW-1185">Reference proteome</keyword>
<accession>A0A3A8N9K8</accession>
<evidence type="ECO:0000256" key="3">
    <source>
        <dbReference type="ARBA" id="ARBA00022840"/>
    </source>
</evidence>
<dbReference type="Proteomes" id="UP000273405">
    <property type="component" value="Unassembled WGS sequence"/>
</dbReference>
<evidence type="ECO:0000256" key="1">
    <source>
        <dbReference type="ARBA" id="ARBA00022448"/>
    </source>
</evidence>
<dbReference type="PANTHER" id="PTHR43023:SF6">
    <property type="entry name" value="INTERMEMBRANE PHOSPHOLIPID TRANSPORT SYSTEM ATP-BINDING PROTEIN MLAF"/>
    <property type="match status" value="1"/>
</dbReference>
<organism evidence="6 7">
    <name type="scientific">Corallococcus sicarius</name>
    <dbReference type="NCBI Taxonomy" id="2316726"/>
    <lineage>
        <taxon>Bacteria</taxon>
        <taxon>Pseudomonadati</taxon>
        <taxon>Myxococcota</taxon>
        <taxon>Myxococcia</taxon>
        <taxon>Myxococcales</taxon>
        <taxon>Cystobacterineae</taxon>
        <taxon>Myxococcaceae</taxon>
        <taxon>Corallococcus</taxon>
    </lineage>
</organism>
<sequence length="282" mass="31228">MKPSRTPRKSRTPHVDPPAPFEFRKPTPGEELIRFDGLVKQFGAKRIYDGVDLDVRAGETLVVLGGSGVGKSVLLKCLIGLMHPDGGRVLFEGYDVSRFSEEQFLEVRKHVAMVFQGAALFDSLSVGENVAYPLREHFPKLSAAEVRKRVAEKLELVDLPNTEKLMPSDLSGGMRKRVGLARAIATDAEVILWDEPTTGLDPVTTQTINELIDSMKQRLGATSIVVTHDMVSAFVLADRMAMLANRRIVQVGTPEEMRRSTVPEVRAFLDARRLELNPRGTP</sequence>
<dbReference type="InterPro" id="IPR017871">
    <property type="entry name" value="ABC_transporter-like_CS"/>
</dbReference>
<protein>
    <submittedName>
        <fullName evidence="6">ABC transporter ATP-binding protein</fullName>
    </submittedName>
</protein>